<evidence type="ECO:0000313" key="1">
    <source>
        <dbReference type="EMBL" id="KAG2952405.1"/>
    </source>
</evidence>
<reference evidence="1" key="1">
    <citation type="submission" date="2018-10" db="EMBL/GenBank/DDBJ databases">
        <title>Effector identification in a new, highly contiguous assembly of the strawberry crown rot pathogen Phytophthora cactorum.</title>
        <authorList>
            <person name="Armitage A.D."/>
            <person name="Nellist C.F."/>
            <person name="Bates H."/>
            <person name="Vickerstaff R.J."/>
            <person name="Harrison R.J."/>
        </authorList>
    </citation>
    <scope>NUCLEOTIDE SEQUENCE</scope>
    <source>
        <strain evidence="1">4040</strain>
    </source>
</reference>
<evidence type="ECO:0000313" key="2">
    <source>
        <dbReference type="Proteomes" id="UP000736787"/>
    </source>
</evidence>
<name>A0A8T1LAP0_9STRA</name>
<organism evidence="1 2">
    <name type="scientific">Phytophthora cactorum</name>
    <dbReference type="NCBI Taxonomy" id="29920"/>
    <lineage>
        <taxon>Eukaryota</taxon>
        <taxon>Sar</taxon>
        <taxon>Stramenopiles</taxon>
        <taxon>Oomycota</taxon>
        <taxon>Peronosporomycetes</taxon>
        <taxon>Peronosporales</taxon>
        <taxon>Peronosporaceae</taxon>
        <taxon>Phytophthora</taxon>
    </lineage>
</organism>
<dbReference type="Proteomes" id="UP000736787">
    <property type="component" value="Unassembled WGS sequence"/>
</dbReference>
<accession>A0A8T1LAP0</accession>
<dbReference type="AlphaFoldDB" id="A0A8T1LAP0"/>
<gene>
    <name evidence="1" type="ORF">PC117_g2871</name>
</gene>
<proteinExistence type="predicted"/>
<protein>
    <submittedName>
        <fullName evidence="1">Uncharacterized protein</fullName>
    </submittedName>
</protein>
<sequence length="49" mass="5746">MVVFGRHYCGEIRQEGELMGVVCQVEIRTFVFELIEITEFPSTTFTFVR</sequence>
<comment type="caution">
    <text evidence="1">The sequence shown here is derived from an EMBL/GenBank/DDBJ whole genome shotgun (WGS) entry which is preliminary data.</text>
</comment>
<dbReference type="EMBL" id="RCMK01000038">
    <property type="protein sequence ID" value="KAG2952405.1"/>
    <property type="molecule type" value="Genomic_DNA"/>
</dbReference>